<dbReference type="SUPFAM" id="SSF46785">
    <property type="entry name" value="Winged helix' DNA-binding domain"/>
    <property type="match status" value="1"/>
</dbReference>
<dbReference type="InterPro" id="IPR036388">
    <property type="entry name" value="WH-like_DNA-bd_sf"/>
</dbReference>
<evidence type="ECO:0000256" key="4">
    <source>
        <dbReference type="ARBA" id="ARBA00023242"/>
    </source>
</evidence>
<evidence type="ECO:0000256" key="3">
    <source>
        <dbReference type="ARBA" id="ARBA00023125"/>
    </source>
</evidence>
<gene>
    <name evidence="8" type="ORF">CITCOLO1_LOCUS20352</name>
</gene>
<dbReference type="Proteomes" id="UP001642487">
    <property type="component" value="Chromosome 8"/>
</dbReference>
<evidence type="ECO:0000313" key="8">
    <source>
        <dbReference type="EMBL" id="CAK9327952.1"/>
    </source>
</evidence>
<dbReference type="Gene3D" id="1.10.10.10">
    <property type="entry name" value="Winged helix-like DNA-binding domain superfamily/Winged helix DNA-binding domain"/>
    <property type="match status" value="1"/>
</dbReference>
<comment type="similarity">
    <text evidence="5">Belongs to the HSF family.</text>
</comment>
<dbReference type="Pfam" id="PF00447">
    <property type="entry name" value="HSF_DNA-bind"/>
    <property type="match status" value="1"/>
</dbReference>
<dbReference type="EMBL" id="OZ021742">
    <property type="protein sequence ID" value="CAK9327952.1"/>
    <property type="molecule type" value="Genomic_DNA"/>
</dbReference>
<reference evidence="8 9" key="1">
    <citation type="submission" date="2024-03" db="EMBL/GenBank/DDBJ databases">
        <authorList>
            <person name="Gkanogiannis A."/>
            <person name="Becerra Lopez-Lavalle L."/>
        </authorList>
    </citation>
    <scope>NUCLEOTIDE SEQUENCE [LARGE SCALE GENOMIC DNA]</scope>
</reference>
<name>A0ABP0ZBE5_9ROSI</name>
<comment type="subcellular location">
    <subcellularLocation>
        <location evidence="1">Nucleus</location>
    </subcellularLocation>
</comment>
<feature type="domain" description="HSF-type DNA-binding" evidence="7">
    <location>
        <begin position="68"/>
        <end position="92"/>
    </location>
</feature>
<evidence type="ECO:0000259" key="7">
    <source>
        <dbReference type="PROSITE" id="PS00434"/>
    </source>
</evidence>
<keyword evidence="3" id="KW-0238">DNA-binding</keyword>
<sequence length="269" mass="31612">MEEKMEEMIENYNVGFCSVESQKANPAPFLTKTYDLVEDPTTDHIVSWGQSHTTFIVWRPSEFATHILPNYFKHNNFSSFVRQLNTYGFKKIVAERWEFGNENFKKGERRLLLDIQRRKSHNHNNNNQQIPFQFFHLQQHHQLSLCYTTTSSSDPDILAALTHDNRRLRRRNFMLLSELAQMKNLYSDIIYFIQNHVKPLDHKYGSRSVPKLVELDHQSPPLPTSPEIRLEEESGMVKLFGVPIRGKKRVHPEESEVQMMSSHGGYDLH</sequence>
<keyword evidence="4" id="KW-0539">Nucleus</keyword>
<protein>
    <recommendedName>
        <fullName evidence="7">HSF-type DNA-binding domain-containing protein</fullName>
    </recommendedName>
</protein>
<dbReference type="SMART" id="SM00415">
    <property type="entry name" value="HSF"/>
    <property type="match status" value="1"/>
</dbReference>
<evidence type="ECO:0000313" key="9">
    <source>
        <dbReference type="Proteomes" id="UP001642487"/>
    </source>
</evidence>
<dbReference type="PANTHER" id="PTHR10015">
    <property type="entry name" value="HEAT SHOCK TRANSCRIPTION FACTOR"/>
    <property type="match status" value="1"/>
</dbReference>
<accession>A0ABP0ZBE5</accession>
<dbReference type="InterPro" id="IPR000232">
    <property type="entry name" value="HSF_DNA-bd"/>
</dbReference>
<evidence type="ECO:0000256" key="1">
    <source>
        <dbReference type="ARBA" id="ARBA00004123"/>
    </source>
</evidence>
<keyword evidence="9" id="KW-1185">Reference proteome</keyword>
<keyword evidence="2" id="KW-0346">Stress response</keyword>
<evidence type="ECO:0000256" key="5">
    <source>
        <dbReference type="RuleBase" id="RU004020"/>
    </source>
</evidence>
<evidence type="ECO:0000256" key="2">
    <source>
        <dbReference type="ARBA" id="ARBA00023016"/>
    </source>
</evidence>
<evidence type="ECO:0000256" key="6">
    <source>
        <dbReference type="SAM" id="MobiDB-lite"/>
    </source>
</evidence>
<dbReference type="InterPro" id="IPR036390">
    <property type="entry name" value="WH_DNA-bd_sf"/>
</dbReference>
<dbReference type="PANTHER" id="PTHR10015:SF304">
    <property type="entry name" value="HEAT STRESS TRANSCRIPTION FACTOR B-4B"/>
    <property type="match status" value="1"/>
</dbReference>
<dbReference type="PRINTS" id="PR00056">
    <property type="entry name" value="HSFDOMAIN"/>
</dbReference>
<organism evidence="8 9">
    <name type="scientific">Citrullus colocynthis</name>
    <name type="common">colocynth</name>
    <dbReference type="NCBI Taxonomy" id="252529"/>
    <lineage>
        <taxon>Eukaryota</taxon>
        <taxon>Viridiplantae</taxon>
        <taxon>Streptophyta</taxon>
        <taxon>Embryophyta</taxon>
        <taxon>Tracheophyta</taxon>
        <taxon>Spermatophyta</taxon>
        <taxon>Magnoliopsida</taxon>
        <taxon>eudicotyledons</taxon>
        <taxon>Gunneridae</taxon>
        <taxon>Pentapetalae</taxon>
        <taxon>rosids</taxon>
        <taxon>fabids</taxon>
        <taxon>Cucurbitales</taxon>
        <taxon>Cucurbitaceae</taxon>
        <taxon>Benincaseae</taxon>
        <taxon>Citrullus</taxon>
    </lineage>
</organism>
<feature type="region of interest" description="Disordered" evidence="6">
    <location>
        <begin position="250"/>
        <end position="269"/>
    </location>
</feature>
<proteinExistence type="inferred from homology"/>
<dbReference type="PROSITE" id="PS00434">
    <property type="entry name" value="HSF_DOMAIN"/>
    <property type="match status" value="1"/>
</dbReference>